<keyword evidence="4 6" id="KW-1133">Transmembrane helix</keyword>
<comment type="subcellular location">
    <subcellularLocation>
        <location evidence="1">Cell membrane</location>
        <topology evidence="1">Multi-pass membrane protein</topology>
    </subcellularLocation>
</comment>
<feature type="transmembrane region" description="Helical" evidence="6">
    <location>
        <begin position="83"/>
        <end position="106"/>
    </location>
</feature>
<name>A0A382AM49_9ZZZZ</name>
<dbReference type="GO" id="GO:0015920">
    <property type="term" value="P:lipopolysaccharide transport"/>
    <property type="evidence" value="ECO:0007669"/>
    <property type="project" value="TreeGrafter"/>
</dbReference>
<accession>A0A382AM49</accession>
<evidence type="ECO:0000256" key="1">
    <source>
        <dbReference type="ARBA" id="ARBA00004651"/>
    </source>
</evidence>
<evidence type="ECO:0000256" key="4">
    <source>
        <dbReference type="ARBA" id="ARBA00022989"/>
    </source>
</evidence>
<gene>
    <name evidence="7" type="ORF">METZ01_LOCUS155464</name>
</gene>
<organism evidence="7">
    <name type="scientific">marine metagenome</name>
    <dbReference type="NCBI Taxonomy" id="408172"/>
    <lineage>
        <taxon>unclassified sequences</taxon>
        <taxon>metagenomes</taxon>
        <taxon>ecological metagenomes</taxon>
    </lineage>
</organism>
<dbReference type="EMBL" id="UINC01025985">
    <property type="protein sequence ID" value="SVB02610.1"/>
    <property type="molecule type" value="Genomic_DNA"/>
</dbReference>
<sequence>MGIGFVLVILMALIFLIDVVELLRRASGREAANFGLVLGMAALNLPALTQKILPVATLFGAIVTVSRLTRSHELIVARAAGVSVWQFLAPALVIALLLGAFTVTLFNPLAAILSARYEQLEGRFLEGRQSLLAVSTTGLWLRQADEFGQSVIHARHVSSAGTELRDVIVFMYKGRDRFVGRIDAAGAVLLAGRWRLTDALLTRTDGPAVRTKEYELKTSLTLAQIQEGF</sequence>
<dbReference type="InterPro" id="IPR005495">
    <property type="entry name" value="LptG/LptF_permease"/>
</dbReference>
<dbReference type="Pfam" id="PF03739">
    <property type="entry name" value="LptF_LptG"/>
    <property type="match status" value="1"/>
</dbReference>
<dbReference type="AlphaFoldDB" id="A0A382AM49"/>
<proteinExistence type="predicted"/>
<dbReference type="PANTHER" id="PTHR33529">
    <property type="entry name" value="SLR0882 PROTEIN-RELATED"/>
    <property type="match status" value="1"/>
</dbReference>
<evidence type="ECO:0000256" key="5">
    <source>
        <dbReference type="ARBA" id="ARBA00023136"/>
    </source>
</evidence>
<protein>
    <recommendedName>
        <fullName evidence="8">LptF/LptG family permease</fullName>
    </recommendedName>
</protein>
<evidence type="ECO:0000256" key="3">
    <source>
        <dbReference type="ARBA" id="ARBA00022692"/>
    </source>
</evidence>
<evidence type="ECO:0008006" key="8">
    <source>
        <dbReference type="Google" id="ProtNLM"/>
    </source>
</evidence>
<feature type="transmembrane region" description="Helical" evidence="6">
    <location>
        <begin position="6"/>
        <end position="23"/>
    </location>
</feature>
<evidence type="ECO:0000256" key="2">
    <source>
        <dbReference type="ARBA" id="ARBA00022475"/>
    </source>
</evidence>
<keyword evidence="5 6" id="KW-0472">Membrane</keyword>
<evidence type="ECO:0000313" key="7">
    <source>
        <dbReference type="EMBL" id="SVB02610.1"/>
    </source>
</evidence>
<keyword evidence="3 6" id="KW-0812">Transmembrane</keyword>
<evidence type="ECO:0000256" key="6">
    <source>
        <dbReference type="SAM" id="Phobius"/>
    </source>
</evidence>
<dbReference type="GO" id="GO:0043190">
    <property type="term" value="C:ATP-binding cassette (ABC) transporter complex"/>
    <property type="evidence" value="ECO:0007669"/>
    <property type="project" value="TreeGrafter"/>
</dbReference>
<feature type="transmembrane region" description="Helical" evidence="6">
    <location>
        <begin position="35"/>
        <end position="63"/>
    </location>
</feature>
<keyword evidence="2" id="KW-1003">Cell membrane</keyword>
<dbReference type="PANTHER" id="PTHR33529:SF2">
    <property type="entry name" value="LIPOPOLYSACCHARIDE EXPORT SYSTEM PERMEASE PROTEIN LPTG"/>
    <property type="match status" value="1"/>
</dbReference>
<feature type="non-terminal residue" evidence="7">
    <location>
        <position position="229"/>
    </location>
</feature>
<reference evidence="7" key="1">
    <citation type="submission" date="2018-05" db="EMBL/GenBank/DDBJ databases">
        <authorList>
            <person name="Lanie J.A."/>
            <person name="Ng W.-L."/>
            <person name="Kazmierczak K.M."/>
            <person name="Andrzejewski T.M."/>
            <person name="Davidsen T.M."/>
            <person name="Wayne K.J."/>
            <person name="Tettelin H."/>
            <person name="Glass J.I."/>
            <person name="Rusch D."/>
            <person name="Podicherti R."/>
            <person name="Tsui H.-C.T."/>
            <person name="Winkler M.E."/>
        </authorList>
    </citation>
    <scope>NUCLEOTIDE SEQUENCE</scope>
</reference>